<organism evidence="8 9">
    <name type="scientific">Phytophthora boehmeriae</name>
    <dbReference type="NCBI Taxonomy" id="109152"/>
    <lineage>
        <taxon>Eukaryota</taxon>
        <taxon>Sar</taxon>
        <taxon>Stramenopiles</taxon>
        <taxon>Oomycota</taxon>
        <taxon>Peronosporomycetes</taxon>
        <taxon>Peronosporales</taxon>
        <taxon>Peronosporaceae</taxon>
        <taxon>Phytophthora</taxon>
    </lineage>
</organism>
<dbReference type="GO" id="GO:0005576">
    <property type="term" value="C:extracellular region"/>
    <property type="evidence" value="ECO:0007669"/>
    <property type="project" value="UniProtKB-SubCell"/>
</dbReference>
<keyword evidence="9" id="KW-1185">Reference proteome</keyword>
<accession>A0A8T1WZE6</accession>
<feature type="compositionally biased region" description="Acidic residues" evidence="7">
    <location>
        <begin position="62"/>
        <end position="72"/>
    </location>
</feature>
<dbReference type="InterPro" id="IPR031825">
    <property type="entry name" value="RXLR"/>
</dbReference>
<comment type="subcellular location">
    <subcellularLocation>
        <location evidence="1 5">Secreted</location>
    </subcellularLocation>
</comment>
<evidence type="ECO:0000256" key="4">
    <source>
        <dbReference type="ARBA" id="ARBA00022729"/>
    </source>
</evidence>
<comment type="caution">
    <text evidence="8">The sequence shown here is derived from an EMBL/GenBank/DDBJ whole genome shotgun (WGS) entry which is preliminary data.</text>
</comment>
<feature type="region of interest" description="Disordered" evidence="7">
    <location>
        <begin position="51"/>
        <end position="78"/>
    </location>
</feature>
<evidence type="ECO:0000256" key="3">
    <source>
        <dbReference type="ARBA" id="ARBA00022525"/>
    </source>
</evidence>
<comment type="domain">
    <text evidence="5">The RxLR-dEER motif acts to carry the protein into the host cell cytoplasm through binding to cell surface phosphatidylinositol-3-phosphate.</text>
</comment>
<proteinExistence type="inferred from homology"/>
<comment type="function">
    <text evidence="5">Effector that suppresses plant defense responses during pathogen infection.</text>
</comment>
<reference evidence="8" key="1">
    <citation type="submission" date="2021-02" db="EMBL/GenBank/DDBJ databases">
        <authorList>
            <person name="Palmer J.M."/>
        </authorList>
    </citation>
    <scope>NUCLEOTIDE SEQUENCE</scope>
    <source>
        <strain evidence="8">SCRP23</strain>
    </source>
</reference>
<evidence type="ECO:0000256" key="5">
    <source>
        <dbReference type="RuleBase" id="RU367124"/>
    </source>
</evidence>
<keyword evidence="4 5" id="KW-0732">Signal</keyword>
<feature type="chain" id="PRO_5035963883" description="RxLR effector protein" evidence="5">
    <location>
        <begin position="24"/>
        <end position="176"/>
    </location>
</feature>
<dbReference type="Pfam" id="PF16810">
    <property type="entry name" value="RXLR"/>
    <property type="match status" value="1"/>
</dbReference>
<dbReference type="EMBL" id="JAGDFL010000134">
    <property type="protein sequence ID" value="KAG7396910.1"/>
    <property type="molecule type" value="Genomic_DNA"/>
</dbReference>
<dbReference type="AlphaFoldDB" id="A0A8T1WZE6"/>
<evidence type="ECO:0000256" key="7">
    <source>
        <dbReference type="SAM" id="MobiDB-lite"/>
    </source>
</evidence>
<sequence>MRLLYLLLVASTTLHASMDAASAIQDVGHHPLSEISAPTVVWSTDVGREEGNGNRFLRNHETEEDDEEEGKEDSDKEERAGALDYLKVVWARVFKMRETKELAKLEKQNSAQIRNLKSELESIKESGWDIKSLGKRFKIGDKLKTMTPAQLRKDGEYVLWVQFATFLKNRPLPAPV</sequence>
<feature type="signal peptide" evidence="5">
    <location>
        <begin position="1"/>
        <end position="23"/>
    </location>
</feature>
<evidence type="ECO:0000313" key="8">
    <source>
        <dbReference type="EMBL" id="KAG7396910.1"/>
    </source>
</evidence>
<comment type="similarity">
    <text evidence="2 5">Belongs to the RxLR effector family.</text>
</comment>
<keyword evidence="3 5" id="KW-0964">Secreted</keyword>
<evidence type="ECO:0000256" key="2">
    <source>
        <dbReference type="ARBA" id="ARBA00010400"/>
    </source>
</evidence>
<evidence type="ECO:0000256" key="1">
    <source>
        <dbReference type="ARBA" id="ARBA00004613"/>
    </source>
</evidence>
<feature type="coiled-coil region" evidence="6">
    <location>
        <begin position="95"/>
        <end position="126"/>
    </location>
</feature>
<evidence type="ECO:0000256" key="6">
    <source>
        <dbReference type="SAM" id="Coils"/>
    </source>
</evidence>
<dbReference type="Proteomes" id="UP000693981">
    <property type="component" value="Unassembled WGS sequence"/>
</dbReference>
<gene>
    <name evidence="8" type="ORF">PHYBOEH_001554</name>
</gene>
<protein>
    <recommendedName>
        <fullName evidence="5">RxLR effector protein</fullName>
    </recommendedName>
</protein>
<evidence type="ECO:0000313" key="9">
    <source>
        <dbReference type="Proteomes" id="UP000693981"/>
    </source>
</evidence>
<name>A0A8T1WZE6_9STRA</name>
<keyword evidence="6" id="KW-0175">Coiled coil</keyword>